<feature type="transmembrane region" description="Helical" evidence="1">
    <location>
        <begin position="55"/>
        <end position="75"/>
    </location>
</feature>
<reference evidence="2 3" key="1">
    <citation type="submission" date="2020-07" db="EMBL/GenBank/DDBJ databases">
        <title>Roseicoccus Jingziensis gen. nov., sp. nov., isolated from coastal seawater.</title>
        <authorList>
            <person name="Feng X."/>
        </authorList>
    </citation>
    <scope>NUCLEOTIDE SEQUENCE [LARGE SCALE GENOMIC DNA]</scope>
    <source>
        <strain evidence="2 3">N1E253</strain>
    </source>
</reference>
<proteinExistence type="predicted"/>
<keyword evidence="3" id="KW-1185">Reference proteome</keyword>
<dbReference type="AlphaFoldDB" id="A0A851GPF2"/>
<accession>A0A851GPF2</accession>
<organism evidence="2 3">
    <name type="scientific">Oceaniferula marina</name>
    <dbReference type="NCBI Taxonomy" id="2748318"/>
    <lineage>
        <taxon>Bacteria</taxon>
        <taxon>Pseudomonadati</taxon>
        <taxon>Verrucomicrobiota</taxon>
        <taxon>Verrucomicrobiia</taxon>
        <taxon>Verrucomicrobiales</taxon>
        <taxon>Verrucomicrobiaceae</taxon>
        <taxon>Oceaniferula</taxon>
    </lineage>
</organism>
<keyword evidence="1" id="KW-1133">Transmembrane helix</keyword>
<evidence type="ECO:0000313" key="2">
    <source>
        <dbReference type="EMBL" id="NWK56024.1"/>
    </source>
</evidence>
<evidence type="ECO:0000313" key="3">
    <source>
        <dbReference type="Proteomes" id="UP000557872"/>
    </source>
</evidence>
<sequence>MNEKFEDLMRPDQTRRRLVSWDEDMPDVVQWINLLSALCFTSMCTILGEHESWEDVVFVFVFFGMILGSVIFLMGHGFCIMCGGKSAFWLSTGLFSVLFLILLYTAYSVYDLSWLI</sequence>
<protein>
    <recommendedName>
        <fullName evidence="4">Transmembrane protein</fullName>
    </recommendedName>
</protein>
<feature type="transmembrane region" description="Helical" evidence="1">
    <location>
        <begin position="87"/>
        <end position="110"/>
    </location>
</feature>
<gene>
    <name evidence="2" type="ORF">HW115_10405</name>
</gene>
<comment type="caution">
    <text evidence="2">The sequence shown here is derived from an EMBL/GenBank/DDBJ whole genome shotgun (WGS) entry which is preliminary data.</text>
</comment>
<dbReference type="EMBL" id="JACBAZ010000004">
    <property type="protein sequence ID" value="NWK56024.1"/>
    <property type="molecule type" value="Genomic_DNA"/>
</dbReference>
<keyword evidence="1" id="KW-0812">Transmembrane</keyword>
<evidence type="ECO:0000256" key="1">
    <source>
        <dbReference type="SAM" id="Phobius"/>
    </source>
</evidence>
<evidence type="ECO:0008006" key="4">
    <source>
        <dbReference type="Google" id="ProtNLM"/>
    </source>
</evidence>
<dbReference type="Proteomes" id="UP000557872">
    <property type="component" value="Unassembled WGS sequence"/>
</dbReference>
<feature type="transmembrane region" description="Helical" evidence="1">
    <location>
        <begin position="28"/>
        <end position="48"/>
    </location>
</feature>
<name>A0A851GPF2_9BACT</name>
<dbReference type="RefSeq" id="WP_178932637.1">
    <property type="nucleotide sequence ID" value="NZ_JACBAZ010000004.1"/>
</dbReference>
<keyword evidence="1" id="KW-0472">Membrane</keyword>